<dbReference type="SUPFAM" id="SSF56235">
    <property type="entry name" value="N-terminal nucleophile aminohydrolases (Ntn hydrolases)"/>
    <property type="match status" value="1"/>
</dbReference>
<dbReference type="InterPro" id="IPR014729">
    <property type="entry name" value="Rossmann-like_a/b/a_fold"/>
</dbReference>
<dbReference type="PANTHER" id="PTHR43284:SF1">
    <property type="entry name" value="ASPARAGINE SYNTHETASE"/>
    <property type="match status" value="1"/>
</dbReference>
<proteinExistence type="inferred from homology"/>
<dbReference type="Gene3D" id="3.60.20.10">
    <property type="entry name" value="Glutamine Phosphoribosylpyrophosphate, subunit 1, domain 1"/>
    <property type="match status" value="1"/>
</dbReference>
<evidence type="ECO:0000259" key="11">
    <source>
        <dbReference type="PROSITE" id="PS51278"/>
    </source>
</evidence>
<evidence type="ECO:0000256" key="8">
    <source>
        <dbReference type="PIRSR" id="PIRSR001589-1"/>
    </source>
</evidence>
<dbReference type="InterPro" id="IPR017932">
    <property type="entry name" value="GATase_2_dom"/>
</dbReference>
<dbReference type="InterPro" id="IPR006426">
    <property type="entry name" value="Asn_synth_AEB"/>
</dbReference>
<dbReference type="GO" id="GO:0004066">
    <property type="term" value="F:asparagine synthase (glutamine-hydrolyzing) activity"/>
    <property type="evidence" value="ECO:0007669"/>
    <property type="project" value="UniProtKB-EC"/>
</dbReference>
<dbReference type="InterPro" id="IPR033738">
    <property type="entry name" value="AsnB_N"/>
</dbReference>
<dbReference type="EC" id="6.3.5.4" evidence="3"/>
<reference evidence="12 13" key="1">
    <citation type="submission" date="2016-02" db="EMBL/GenBank/DDBJ databases">
        <title>Complete Genome of H5569, the type strain of the newly described species Haematospirillium jordaniae.</title>
        <authorList>
            <person name="Nicholson A.C."/>
            <person name="Humrighouse B.W."/>
            <person name="Loparov V."/>
            <person name="McQuiston J.R."/>
        </authorList>
    </citation>
    <scope>NUCLEOTIDE SEQUENCE [LARGE SCALE GENOMIC DNA]</scope>
    <source>
        <strain evidence="12 13">H5569</strain>
        <plasmid evidence="13">Plasmid unnamed 2</plasmid>
    </source>
</reference>
<organism evidence="12 13">
    <name type="scientific">Haematospirillum jordaniae</name>
    <dbReference type="NCBI Taxonomy" id="1549855"/>
    <lineage>
        <taxon>Bacteria</taxon>
        <taxon>Pseudomonadati</taxon>
        <taxon>Pseudomonadota</taxon>
        <taxon>Alphaproteobacteria</taxon>
        <taxon>Rhodospirillales</taxon>
        <taxon>Novispirillaceae</taxon>
        <taxon>Haematospirillum</taxon>
    </lineage>
</organism>
<feature type="active site" description="For GATase activity" evidence="8">
    <location>
        <position position="2"/>
    </location>
</feature>
<keyword evidence="13" id="KW-1185">Reference proteome</keyword>
<evidence type="ECO:0000256" key="10">
    <source>
        <dbReference type="PIRSR" id="PIRSR001589-3"/>
    </source>
</evidence>
<evidence type="ECO:0000256" key="3">
    <source>
        <dbReference type="ARBA" id="ARBA00012737"/>
    </source>
</evidence>
<keyword evidence="8" id="KW-0061">Asparagine biosynthesis</keyword>
<dbReference type="GO" id="GO:0005829">
    <property type="term" value="C:cytosol"/>
    <property type="evidence" value="ECO:0007669"/>
    <property type="project" value="TreeGrafter"/>
</dbReference>
<dbReference type="EMBL" id="CP014527">
    <property type="protein sequence ID" value="AMW35877.1"/>
    <property type="molecule type" value="Genomic_DNA"/>
</dbReference>
<keyword evidence="6 8" id="KW-0315">Glutamine amidotransferase</keyword>
<dbReference type="PROSITE" id="PS51278">
    <property type="entry name" value="GATASE_TYPE_2"/>
    <property type="match status" value="1"/>
</dbReference>
<dbReference type="PIRSF" id="PIRSF001589">
    <property type="entry name" value="Asn_synthetase_glu-h"/>
    <property type="match status" value="1"/>
</dbReference>
<evidence type="ECO:0000313" key="13">
    <source>
        <dbReference type="Proteomes" id="UP000076066"/>
    </source>
</evidence>
<dbReference type="GO" id="GO:0006529">
    <property type="term" value="P:asparagine biosynthetic process"/>
    <property type="evidence" value="ECO:0007669"/>
    <property type="project" value="UniProtKB-KW"/>
</dbReference>
<dbReference type="InterPro" id="IPR001962">
    <property type="entry name" value="Asn_synthase"/>
</dbReference>
<accession>A0A145VRA1</accession>
<dbReference type="NCBIfam" id="TIGR01536">
    <property type="entry name" value="asn_synth_AEB"/>
    <property type="match status" value="1"/>
</dbReference>
<keyword evidence="5 9" id="KW-0067">ATP-binding</keyword>
<comment type="catalytic activity">
    <reaction evidence="7">
        <text>L-aspartate + L-glutamine + ATP + H2O = L-asparagine + L-glutamate + AMP + diphosphate + H(+)</text>
        <dbReference type="Rhea" id="RHEA:12228"/>
        <dbReference type="ChEBI" id="CHEBI:15377"/>
        <dbReference type="ChEBI" id="CHEBI:15378"/>
        <dbReference type="ChEBI" id="CHEBI:29985"/>
        <dbReference type="ChEBI" id="CHEBI:29991"/>
        <dbReference type="ChEBI" id="CHEBI:30616"/>
        <dbReference type="ChEBI" id="CHEBI:33019"/>
        <dbReference type="ChEBI" id="CHEBI:58048"/>
        <dbReference type="ChEBI" id="CHEBI:58359"/>
        <dbReference type="ChEBI" id="CHEBI:456215"/>
        <dbReference type="EC" id="6.3.5.4"/>
    </reaction>
</comment>
<keyword evidence="12" id="KW-0614">Plasmid</keyword>
<keyword evidence="4 9" id="KW-0547">Nucleotide-binding</keyword>
<feature type="site" description="Important for beta-aspartyl-AMP intermediate formation" evidence="10">
    <location>
        <position position="364"/>
    </location>
</feature>
<dbReference type="GO" id="GO:0005524">
    <property type="term" value="F:ATP binding"/>
    <property type="evidence" value="ECO:0007669"/>
    <property type="project" value="UniProtKB-KW"/>
</dbReference>
<feature type="binding site" evidence="9">
    <location>
        <begin position="362"/>
        <end position="363"/>
    </location>
    <ligand>
        <name>ATP</name>
        <dbReference type="ChEBI" id="CHEBI:30616"/>
    </ligand>
</feature>
<sequence>MCGFSGWFRLGIDCAQRGLLLETMCSAIVHRGPDDQGTYVDDHVGLGFQRLSIVDLGGGHQPMVSDDGAVVISFNGEVFNHAALRSELARDGESFRTHSDTEVILKLYQTRGIESIACLNGMFAIAIWDKRQGVLHLVRDRLGVKPLYYARVGDALLFSSEIKSILASRQIEKSVNKRAVWDYLTFRYVPGPQTIWEGIFKLPPAHRLEFRLNDSAPTISRWWDMPMAVPAVEKSLRDYDEEFRYLFEDAVRLRLQADVPVGITLSGGLDSSALVAAAASPSLHTFSVAFADAPDTNELAYALAVSKAFSTQHHEVVIDEKDFLDFLPDFVWHTDEPLADLASIPLHYLSRLARQDVKVVLSGEGADEIFAGYDFDRWARLWDQVAAARGGRRHGAGLLPRLAAPFSARARKLGELAATATDQRQVAEPISMTNLWSSAEKREMLSSAESWPDSLDVVSNHLARLGNGEPLNQVLYSYCQDWLVEDLLMKADRMSMANSLELRTPFLDYRLVEWAGHLPVRLKAGPDAAGNYRTKEILRRYAEPRLPREIVERPKQGFPVPVYGWLSGRLAPWACEMLLDSNAQLADCFKPSALQHIVLAGTQPNADSRTQHRLWSLLILEIWMRRWVP</sequence>
<name>A0A145VRA1_9PROT</name>
<protein>
    <recommendedName>
        <fullName evidence="3">asparagine synthase (glutamine-hydrolyzing)</fullName>
        <ecNumber evidence="3">6.3.5.4</ecNumber>
    </recommendedName>
</protein>
<dbReference type="KEGG" id="hjo:AY555_10935"/>
<evidence type="ECO:0000256" key="4">
    <source>
        <dbReference type="ARBA" id="ARBA00022741"/>
    </source>
</evidence>
<feature type="binding site" evidence="9">
    <location>
        <position position="288"/>
    </location>
    <ligand>
        <name>ATP</name>
        <dbReference type="ChEBI" id="CHEBI:30616"/>
    </ligand>
</feature>
<dbReference type="CDD" id="cd00712">
    <property type="entry name" value="AsnB"/>
    <property type="match status" value="1"/>
</dbReference>
<dbReference type="InterPro" id="IPR051786">
    <property type="entry name" value="ASN_synthetase/amidase"/>
</dbReference>
<dbReference type="Proteomes" id="UP000076066">
    <property type="component" value="Plasmid unnamed 2"/>
</dbReference>
<evidence type="ECO:0000256" key="6">
    <source>
        <dbReference type="ARBA" id="ARBA00022962"/>
    </source>
</evidence>
<comment type="pathway">
    <text evidence="1">Amino-acid biosynthesis; L-asparagine biosynthesis; L-asparagine from L-aspartate (L-Gln route): step 1/1.</text>
</comment>
<dbReference type="InterPro" id="IPR029055">
    <property type="entry name" value="Ntn_hydrolases_N"/>
</dbReference>
<dbReference type="Gene3D" id="3.40.50.620">
    <property type="entry name" value="HUPs"/>
    <property type="match status" value="1"/>
</dbReference>
<dbReference type="Pfam" id="PF00733">
    <property type="entry name" value="Asn_synthase"/>
    <property type="match status" value="1"/>
</dbReference>
<evidence type="ECO:0000313" key="12">
    <source>
        <dbReference type="EMBL" id="AMW35877.1"/>
    </source>
</evidence>
<dbReference type="SUPFAM" id="SSF52402">
    <property type="entry name" value="Adenine nucleotide alpha hydrolases-like"/>
    <property type="match status" value="1"/>
</dbReference>
<feature type="domain" description="Glutamine amidotransferase type-2" evidence="11">
    <location>
        <begin position="2"/>
        <end position="213"/>
    </location>
</feature>
<evidence type="ECO:0000256" key="7">
    <source>
        <dbReference type="ARBA" id="ARBA00048741"/>
    </source>
</evidence>
<feature type="binding site" evidence="9">
    <location>
        <position position="100"/>
    </location>
    <ligand>
        <name>L-glutamine</name>
        <dbReference type="ChEBI" id="CHEBI:58359"/>
    </ligand>
</feature>
<dbReference type="Pfam" id="PF13537">
    <property type="entry name" value="GATase_7"/>
    <property type="match status" value="1"/>
</dbReference>
<dbReference type="PANTHER" id="PTHR43284">
    <property type="entry name" value="ASPARAGINE SYNTHETASE (GLUTAMINE-HYDROLYZING)"/>
    <property type="match status" value="1"/>
</dbReference>
<evidence type="ECO:0000256" key="1">
    <source>
        <dbReference type="ARBA" id="ARBA00005187"/>
    </source>
</evidence>
<dbReference type="CDD" id="cd01991">
    <property type="entry name" value="Asn_synthase_B_C"/>
    <property type="match status" value="1"/>
</dbReference>
<dbReference type="GeneID" id="53317661"/>
<dbReference type="AlphaFoldDB" id="A0A145VRA1"/>
<gene>
    <name evidence="12" type="ORF">AY555_10935</name>
</gene>
<dbReference type="OrthoDB" id="9763290at2"/>
<comment type="similarity">
    <text evidence="2">Belongs to the asparagine synthetase family.</text>
</comment>
<evidence type="ECO:0000256" key="9">
    <source>
        <dbReference type="PIRSR" id="PIRSR001589-2"/>
    </source>
</evidence>
<keyword evidence="8" id="KW-0028">Amino-acid biosynthesis</keyword>
<evidence type="ECO:0000256" key="5">
    <source>
        <dbReference type="ARBA" id="ARBA00022840"/>
    </source>
</evidence>
<evidence type="ECO:0000256" key="2">
    <source>
        <dbReference type="ARBA" id="ARBA00005752"/>
    </source>
</evidence>
<geneLocation type="plasmid" evidence="12 13">
    <name>unnamed 2</name>
</geneLocation>
<dbReference type="RefSeq" id="WP_066137253.1">
    <property type="nucleotide sequence ID" value="NZ_CP014527.1"/>
</dbReference>